<feature type="repeat" description="PPR" evidence="2">
    <location>
        <begin position="490"/>
        <end position="524"/>
    </location>
</feature>
<dbReference type="Proteomes" id="UP000825935">
    <property type="component" value="Chromosome 9"/>
</dbReference>
<dbReference type="PANTHER" id="PTHR47926">
    <property type="entry name" value="PENTATRICOPEPTIDE REPEAT-CONTAINING PROTEIN"/>
    <property type="match status" value="1"/>
</dbReference>
<dbReference type="EMBL" id="CM035414">
    <property type="protein sequence ID" value="KAH7430135.1"/>
    <property type="molecule type" value="Genomic_DNA"/>
</dbReference>
<keyword evidence="1" id="KW-0677">Repeat</keyword>
<dbReference type="PROSITE" id="PS51375">
    <property type="entry name" value="PPR"/>
    <property type="match status" value="6"/>
</dbReference>
<dbReference type="GO" id="GO:0048731">
    <property type="term" value="P:system development"/>
    <property type="evidence" value="ECO:0007669"/>
    <property type="project" value="UniProtKB-ARBA"/>
</dbReference>
<dbReference type="FunFam" id="1.25.40.10:FF:000073">
    <property type="entry name" value="Pentatricopeptide repeat-containing protein chloroplastic"/>
    <property type="match status" value="1"/>
</dbReference>
<evidence type="ECO:0000313" key="3">
    <source>
        <dbReference type="EMBL" id="KAH7430135.1"/>
    </source>
</evidence>
<keyword evidence="4" id="KW-1185">Reference proteome</keyword>
<organism evidence="3 4">
    <name type="scientific">Ceratopteris richardii</name>
    <name type="common">Triangle waterfern</name>
    <dbReference type="NCBI Taxonomy" id="49495"/>
    <lineage>
        <taxon>Eukaryota</taxon>
        <taxon>Viridiplantae</taxon>
        <taxon>Streptophyta</taxon>
        <taxon>Embryophyta</taxon>
        <taxon>Tracheophyta</taxon>
        <taxon>Polypodiopsida</taxon>
        <taxon>Polypodiidae</taxon>
        <taxon>Polypodiales</taxon>
        <taxon>Pteridineae</taxon>
        <taxon>Pteridaceae</taxon>
        <taxon>Parkerioideae</taxon>
        <taxon>Ceratopteris</taxon>
    </lineage>
</organism>
<reference evidence="3" key="1">
    <citation type="submission" date="2021-08" db="EMBL/GenBank/DDBJ databases">
        <title>WGS assembly of Ceratopteris richardii.</title>
        <authorList>
            <person name="Marchant D.B."/>
            <person name="Chen G."/>
            <person name="Jenkins J."/>
            <person name="Shu S."/>
            <person name="Leebens-Mack J."/>
            <person name="Grimwood J."/>
            <person name="Schmutz J."/>
            <person name="Soltis P."/>
            <person name="Soltis D."/>
            <person name="Chen Z.-H."/>
        </authorList>
    </citation>
    <scope>NUCLEOTIDE SEQUENCE</scope>
    <source>
        <strain evidence="3">Whitten #5841</strain>
        <tissue evidence="3">Leaf</tissue>
    </source>
</reference>
<accession>A0A8T2U964</accession>
<dbReference type="OrthoDB" id="1902104at2759"/>
<dbReference type="Gene3D" id="1.25.40.10">
    <property type="entry name" value="Tetratricopeptide repeat domain"/>
    <property type="match status" value="7"/>
</dbReference>
<dbReference type="InterPro" id="IPR046960">
    <property type="entry name" value="PPR_At4g14850-like_plant"/>
</dbReference>
<sequence length="853" mass="94644">MAVRCPLFSSSKIEIHGVEHVIEKGKASKKLQTVKLLESLERMDRSGLSPSRDELYQLLESYSKAEDLQVAQRIYALMSKNNLFSVTILSDQIIRLFASCASLQDAVDVFQKVPYPTVYTYNAIMSAHSKLGNGHDVFRLYHQMNLKGIHGDTVTCVNIVKACTTIRDLQTGRHIHRHLLIGRHDHSIFIGNSLVDMYAKCGSLEDAQSIFNALPYQTEASWGALLTGYSSNGQSWSTLELFESMRKGGIKPSRVAYLCALKASSDLNALKEGRLVHAYIIFDRIELDSLVRSALVDMYAKCGSLEDAYMIFKALPTQDVVVWSALIVGYAQHGYGKHALELFEQMLKSGVIPGKVAFSAAIKGCASMGALLQGYILHDSIIRRAYETDTVIGSSIIDMYIKAERLVEARKIFDKLVKRDSVAWGTMMTGYAQHGRGHAALDLFMRMQQENVRPGKTAFLSVLKECGSLGTTVQGRLLHREVLKHEFDSDLSITNTLIDMYAKCGSLDEAQCVFDRMKNKDIVSWGAIMSGFVTHGYGTHALSLFFKLQAEKLPLNEVIFYGALRACGIMQNIEYGMLVHAYVIHTHFPLDIIVEGSIIDMYVKCGRFEDAHSMLNYNSNSYDVVSWGTLMTGFADAGDGLAVMELFKSMMKNGLTPDKVTLICGIKACGMLGALEWGKWAHSAVVEAGLETDVIIGTNLIDMYSKCHSMDNGHQVFKSISDHDMASWGSLIGGHALVGNFLQVDVCLMDMRKQNLMPTDLIFTSILAACSQAGLVEEGCIYFQMMIKDFGIQPSDEHHSCMVDLFARVGKLDDASDLTTVLSLCDMPVQRSMLSSCRTYKRVNLAMGYFDEA</sequence>
<evidence type="ECO:0008006" key="5">
    <source>
        <dbReference type="Google" id="ProtNLM"/>
    </source>
</evidence>
<dbReference type="InterPro" id="IPR002885">
    <property type="entry name" value="PPR_rpt"/>
</dbReference>
<name>A0A8T2U964_CERRI</name>
<feature type="repeat" description="PPR" evidence="2">
    <location>
        <begin position="420"/>
        <end position="454"/>
    </location>
</feature>
<protein>
    <recommendedName>
        <fullName evidence="5">Pentatricopeptide repeat-containing protein</fullName>
    </recommendedName>
</protein>
<dbReference type="FunFam" id="1.25.40.10:FF:000158">
    <property type="entry name" value="pentatricopeptide repeat-containing protein At2g33680"/>
    <property type="match status" value="1"/>
</dbReference>
<dbReference type="FunFam" id="1.25.40.10:FF:000196">
    <property type="entry name" value="Pentatricopeptide repeat-containing protein At4g14850"/>
    <property type="match status" value="1"/>
</dbReference>
<dbReference type="Pfam" id="PF01535">
    <property type="entry name" value="PPR"/>
    <property type="match status" value="8"/>
</dbReference>
<dbReference type="FunFam" id="1.25.40.10:FF:000031">
    <property type="entry name" value="Pentatricopeptide repeat-containing protein mitochondrial"/>
    <property type="match status" value="1"/>
</dbReference>
<proteinExistence type="predicted"/>
<feature type="repeat" description="PPR" evidence="2">
    <location>
        <begin position="319"/>
        <end position="353"/>
    </location>
</feature>
<evidence type="ECO:0000313" key="4">
    <source>
        <dbReference type="Proteomes" id="UP000825935"/>
    </source>
</evidence>
<dbReference type="GO" id="GO:0009451">
    <property type="term" value="P:RNA modification"/>
    <property type="evidence" value="ECO:0007669"/>
    <property type="project" value="InterPro"/>
</dbReference>
<dbReference type="PANTHER" id="PTHR47926:SF347">
    <property type="entry name" value="PENTATRICOPEPTIDE REPEAT-CONTAINING PROTEIN"/>
    <property type="match status" value="1"/>
</dbReference>
<evidence type="ECO:0000256" key="1">
    <source>
        <dbReference type="ARBA" id="ARBA00022737"/>
    </source>
</evidence>
<dbReference type="GO" id="GO:0003723">
    <property type="term" value="F:RNA binding"/>
    <property type="evidence" value="ECO:0007669"/>
    <property type="project" value="InterPro"/>
</dbReference>
<dbReference type="NCBIfam" id="TIGR00756">
    <property type="entry name" value="PPR"/>
    <property type="match status" value="5"/>
</dbReference>
<dbReference type="AlphaFoldDB" id="A0A8T2U964"/>
<evidence type="ECO:0000256" key="2">
    <source>
        <dbReference type="PROSITE-ProRule" id="PRU00708"/>
    </source>
</evidence>
<feature type="repeat" description="PPR" evidence="2">
    <location>
        <begin position="218"/>
        <end position="252"/>
    </location>
</feature>
<comment type="caution">
    <text evidence="3">The sequence shown here is derived from an EMBL/GenBank/DDBJ whole genome shotgun (WGS) entry which is preliminary data.</text>
</comment>
<dbReference type="Pfam" id="PF13041">
    <property type="entry name" value="PPR_2"/>
    <property type="match status" value="4"/>
</dbReference>
<feature type="repeat" description="PPR" evidence="2">
    <location>
        <begin position="623"/>
        <end position="657"/>
    </location>
</feature>
<feature type="repeat" description="PPR" evidence="2">
    <location>
        <begin position="117"/>
        <end position="151"/>
    </location>
</feature>
<gene>
    <name evidence="3" type="ORF">KP509_09G085300</name>
</gene>
<dbReference type="InterPro" id="IPR011990">
    <property type="entry name" value="TPR-like_helical_dom_sf"/>
</dbReference>